<name>A0AAE0E5W8_9ROSI</name>
<feature type="domain" description="Reverse transcriptase" evidence="1">
    <location>
        <begin position="11"/>
        <end position="112"/>
    </location>
</feature>
<sequence>MARVKLNPASMGEFRPISLVGTVYKILAKDLANRFKRVMNSVIGEYQMTFVKGCRIIDSFVIAEEIINHWKRENEGGLVVKLNFEKAYDSVDHGFLDSMLEMMGFSPRWRGLIGWCISSPSLSVLGDGNVKRKLHTVAWDSVCRSKDKVANLFNNISRSDAVLKEGMKMVMGDVAKMSSWNDIRKDAKSLHESFPRIFA</sequence>
<accession>A0AAE0E5W8</accession>
<dbReference type="EMBL" id="JANJYJ010000005">
    <property type="protein sequence ID" value="KAK3210668.1"/>
    <property type="molecule type" value="Genomic_DNA"/>
</dbReference>
<comment type="caution">
    <text evidence="2">The sequence shown here is derived from an EMBL/GenBank/DDBJ whole genome shotgun (WGS) entry which is preliminary data.</text>
</comment>
<evidence type="ECO:0000259" key="1">
    <source>
        <dbReference type="Pfam" id="PF00078"/>
    </source>
</evidence>
<proteinExistence type="predicted"/>
<keyword evidence="3" id="KW-1185">Reference proteome</keyword>
<dbReference type="Proteomes" id="UP001281410">
    <property type="component" value="Unassembled WGS sequence"/>
</dbReference>
<dbReference type="PANTHER" id="PTHR31635:SF196">
    <property type="entry name" value="REVERSE TRANSCRIPTASE DOMAIN-CONTAINING PROTEIN-RELATED"/>
    <property type="match status" value="1"/>
</dbReference>
<organism evidence="2 3">
    <name type="scientific">Dipteronia sinensis</name>
    <dbReference type="NCBI Taxonomy" id="43782"/>
    <lineage>
        <taxon>Eukaryota</taxon>
        <taxon>Viridiplantae</taxon>
        <taxon>Streptophyta</taxon>
        <taxon>Embryophyta</taxon>
        <taxon>Tracheophyta</taxon>
        <taxon>Spermatophyta</taxon>
        <taxon>Magnoliopsida</taxon>
        <taxon>eudicotyledons</taxon>
        <taxon>Gunneridae</taxon>
        <taxon>Pentapetalae</taxon>
        <taxon>rosids</taxon>
        <taxon>malvids</taxon>
        <taxon>Sapindales</taxon>
        <taxon>Sapindaceae</taxon>
        <taxon>Hippocastanoideae</taxon>
        <taxon>Acereae</taxon>
        <taxon>Dipteronia</taxon>
    </lineage>
</organism>
<reference evidence="2" key="1">
    <citation type="journal article" date="2023" name="Plant J.">
        <title>Genome sequences and population genomics provide insights into the demographic history, inbreeding, and mutation load of two 'living fossil' tree species of Dipteronia.</title>
        <authorList>
            <person name="Feng Y."/>
            <person name="Comes H.P."/>
            <person name="Chen J."/>
            <person name="Zhu S."/>
            <person name="Lu R."/>
            <person name="Zhang X."/>
            <person name="Li P."/>
            <person name="Qiu J."/>
            <person name="Olsen K.M."/>
            <person name="Qiu Y."/>
        </authorList>
    </citation>
    <scope>NUCLEOTIDE SEQUENCE</scope>
    <source>
        <strain evidence="2">NBL</strain>
    </source>
</reference>
<evidence type="ECO:0000313" key="3">
    <source>
        <dbReference type="Proteomes" id="UP001281410"/>
    </source>
</evidence>
<dbReference type="AlphaFoldDB" id="A0AAE0E5W8"/>
<dbReference type="PANTHER" id="PTHR31635">
    <property type="entry name" value="REVERSE TRANSCRIPTASE DOMAIN-CONTAINING PROTEIN-RELATED"/>
    <property type="match status" value="1"/>
</dbReference>
<protein>
    <recommendedName>
        <fullName evidence="1">Reverse transcriptase domain-containing protein</fullName>
    </recommendedName>
</protein>
<evidence type="ECO:0000313" key="2">
    <source>
        <dbReference type="EMBL" id="KAK3210668.1"/>
    </source>
</evidence>
<dbReference type="InterPro" id="IPR000477">
    <property type="entry name" value="RT_dom"/>
</dbReference>
<gene>
    <name evidence="2" type="ORF">Dsin_015374</name>
</gene>
<dbReference type="Pfam" id="PF00078">
    <property type="entry name" value="RVT_1"/>
    <property type="match status" value="1"/>
</dbReference>